<keyword evidence="2" id="KW-1185">Reference proteome</keyword>
<proteinExistence type="predicted"/>
<evidence type="ECO:0000313" key="2">
    <source>
        <dbReference type="Proteomes" id="UP000629619"/>
    </source>
</evidence>
<dbReference type="AlphaFoldDB" id="A0A919KBJ9"/>
<sequence>MLVVGPRDLPADGHVTVWIDTGSGPGYEITVAATDLDMVDSDQGNSNDRIYSLAIRECDG</sequence>
<protein>
    <submittedName>
        <fullName evidence="1">Uncharacterized protein</fullName>
    </submittedName>
</protein>
<gene>
    <name evidence="1" type="ORF">Asi03nite_07410</name>
</gene>
<comment type="caution">
    <text evidence="1">The sequence shown here is derived from an EMBL/GenBank/DDBJ whole genome shotgun (WGS) entry which is preliminary data.</text>
</comment>
<accession>A0A919KBJ9</accession>
<organism evidence="1 2">
    <name type="scientific">Actinoplanes siamensis</name>
    <dbReference type="NCBI Taxonomy" id="1223317"/>
    <lineage>
        <taxon>Bacteria</taxon>
        <taxon>Bacillati</taxon>
        <taxon>Actinomycetota</taxon>
        <taxon>Actinomycetes</taxon>
        <taxon>Micromonosporales</taxon>
        <taxon>Micromonosporaceae</taxon>
        <taxon>Actinoplanes</taxon>
    </lineage>
</organism>
<dbReference type="EMBL" id="BOMW01000008">
    <property type="protein sequence ID" value="GIF03203.1"/>
    <property type="molecule type" value="Genomic_DNA"/>
</dbReference>
<evidence type="ECO:0000313" key="1">
    <source>
        <dbReference type="EMBL" id="GIF03203.1"/>
    </source>
</evidence>
<dbReference type="Proteomes" id="UP000629619">
    <property type="component" value="Unassembled WGS sequence"/>
</dbReference>
<name>A0A919KBJ9_9ACTN</name>
<reference evidence="1" key="1">
    <citation type="submission" date="2021-01" db="EMBL/GenBank/DDBJ databases">
        <title>Whole genome shotgun sequence of Actinoplanes siamensis NBRC 109076.</title>
        <authorList>
            <person name="Komaki H."/>
            <person name="Tamura T."/>
        </authorList>
    </citation>
    <scope>NUCLEOTIDE SEQUENCE</scope>
    <source>
        <strain evidence="1">NBRC 109076</strain>
    </source>
</reference>